<feature type="region of interest" description="Disordered" evidence="2">
    <location>
        <begin position="240"/>
        <end position="293"/>
    </location>
</feature>
<organism evidence="3 4">
    <name type="scientific">Ornithinimicrobium cerasi</name>
    <dbReference type="NCBI Taxonomy" id="2248773"/>
    <lineage>
        <taxon>Bacteria</taxon>
        <taxon>Bacillati</taxon>
        <taxon>Actinomycetota</taxon>
        <taxon>Actinomycetes</taxon>
        <taxon>Micrococcales</taxon>
        <taxon>Ornithinimicrobiaceae</taxon>
        <taxon>Ornithinimicrobium</taxon>
    </lineage>
</organism>
<dbReference type="PANTHER" id="PTHR33269:SF19">
    <property type="entry name" value="NADH-QUINONE OXIDOREDUCTASE SUBUNIT J"/>
    <property type="match status" value="1"/>
</dbReference>
<keyword evidence="4" id="KW-1185">Reference proteome</keyword>
<feature type="transmembrane region" description="Helical" evidence="1">
    <location>
        <begin position="103"/>
        <end position="123"/>
    </location>
</feature>
<dbReference type="Gene3D" id="1.20.120.1200">
    <property type="entry name" value="NADH-ubiquinone/plastoquinone oxidoreductase chain 6, subunit NuoJ"/>
    <property type="match status" value="1"/>
</dbReference>
<keyword evidence="1" id="KW-0812">Transmembrane</keyword>
<keyword evidence="1" id="KW-0520">NAD</keyword>
<evidence type="ECO:0000256" key="1">
    <source>
        <dbReference type="RuleBase" id="RU004429"/>
    </source>
</evidence>
<feature type="transmembrane region" description="Helical" evidence="1">
    <location>
        <begin position="152"/>
        <end position="173"/>
    </location>
</feature>
<dbReference type="AlphaFoldDB" id="A0A285VPF5"/>
<keyword evidence="1" id="KW-1003">Cell membrane</keyword>
<keyword evidence="1" id="KW-0874">Quinone</keyword>
<feature type="region of interest" description="Disordered" evidence="2">
    <location>
        <begin position="181"/>
        <end position="224"/>
    </location>
</feature>
<dbReference type="GO" id="GO:0005886">
    <property type="term" value="C:plasma membrane"/>
    <property type="evidence" value="ECO:0007669"/>
    <property type="project" value="UniProtKB-SubCell"/>
</dbReference>
<comment type="subcellular location">
    <subcellularLocation>
        <location evidence="1">Cell membrane</location>
        <topology evidence="1">Multi-pass membrane protein</topology>
    </subcellularLocation>
</comment>
<reference evidence="4" key="1">
    <citation type="submission" date="2017-08" db="EMBL/GenBank/DDBJ databases">
        <authorList>
            <person name="Varghese N."/>
            <person name="Submissions S."/>
        </authorList>
    </citation>
    <scope>NUCLEOTIDE SEQUENCE [LARGE SCALE GENOMIC DNA]</scope>
    <source>
        <strain evidence="4">USBA17B2</strain>
    </source>
</reference>
<dbReference type="GO" id="GO:0008137">
    <property type="term" value="F:NADH dehydrogenase (ubiquinone) activity"/>
    <property type="evidence" value="ECO:0007669"/>
    <property type="project" value="UniProtKB-UniRule"/>
</dbReference>
<dbReference type="RefSeq" id="WP_097188272.1">
    <property type="nucleotide sequence ID" value="NZ_OBQK01000006.1"/>
</dbReference>
<feature type="transmembrane region" description="Helical" evidence="1">
    <location>
        <begin position="69"/>
        <end position="91"/>
    </location>
</feature>
<dbReference type="Pfam" id="PF00499">
    <property type="entry name" value="Oxidored_q3"/>
    <property type="match status" value="1"/>
</dbReference>
<gene>
    <name evidence="3" type="ORF">SAMN05421879_106120</name>
</gene>
<feature type="transmembrane region" description="Helical" evidence="1">
    <location>
        <begin position="15"/>
        <end position="33"/>
    </location>
</feature>
<protein>
    <recommendedName>
        <fullName evidence="1">NADH-quinone oxidoreductase subunit J</fullName>
        <ecNumber evidence="1">7.1.1.-</ecNumber>
    </recommendedName>
</protein>
<sequence length="293" mass="30812">MNPGPSTVIDGLELVLFWTASGIAVLGGLGLLFARKAVHAAMAMAMVMVTLGVVYIVQGAEFVGIIQVFVYSGAVMMLFLFVVMVIGVDASDSMVETLRGQRFWAFLLGGLFAAAAVLALTQVEWPQTVGLEAVQAEGPVTALAREIFERQVLSFEVLGALLVIAVMGAMVLAHRERLTPRRTQRELSEEKVRSGRWVAGKPNPGVYARHNAADTPALAPDGTPVEASVPRVLVARGQVASPETFRLPGSPGATDTAAKKGSGVSTGSDGDGSTETRSGTGFSPFDPQNEGDR</sequence>
<feature type="compositionally biased region" description="Basic and acidic residues" evidence="2">
    <location>
        <begin position="181"/>
        <end position="193"/>
    </location>
</feature>
<name>A0A285VPF5_9MICO</name>
<evidence type="ECO:0000313" key="4">
    <source>
        <dbReference type="Proteomes" id="UP000219688"/>
    </source>
</evidence>
<keyword evidence="1" id="KW-0472">Membrane</keyword>
<proteinExistence type="inferred from homology"/>
<dbReference type="PANTHER" id="PTHR33269">
    <property type="entry name" value="NADH-UBIQUINONE OXIDOREDUCTASE CHAIN 6"/>
    <property type="match status" value="1"/>
</dbReference>
<evidence type="ECO:0000313" key="3">
    <source>
        <dbReference type="EMBL" id="SOC55935.1"/>
    </source>
</evidence>
<dbReference type="InterPro" id="IPR042106">
    <property type="entry name" value="Nuo/plastoQ_OxRdtase_6_NuoJ"/>
</dbReference>
<dbReference type="EC" id="7.1.1.-" evidence="1"/>
<comment type="catalytic activity">
    <reaction evidence="1">
        <text>a quinone + NADH + 5 H(+)(in) = a quinol + NAD(+) + 4 H(+)(out)</text>
        <dbReference type="Rhea" id="RHEA:57888"/>
        <dbReference type="ChEBI" id="CHEBI:15378"/>
        <dbReference type="ChEBI" id="CHEBI:24646"/>
        <dbReference type="ChEBI" id="CHEBI:57540"/>
        <dbReference type="ChEBI" id="CHEBI:57945"/>
        <dbReference type="ChEBI" id="CHEBI:132124"/>
    </reaction>
</comment>
<dbReference type="Proteomes" id="UP000219688">
    <property type="component" value="Unassembled WGS sequence"/>
</dbReference>
<keyword evidence="1" id="KW-1133">Transmembrane helix</keyword>
<dbReference type="GO" id="GO:0048038">
    <property type="term" value="F:quinone binding"/>
    <property type="evidence" value="ECO:0007669"/>
    <property type="project" value="UniProtKB-UniRule"/>
</dbReference>
<evidence type="ECO:0000256" key="2">
    <source>
        <dbReference type="SAM" id="MobiDB-lite"/>
    </source>
</evidence>
<dbReference type="STRING" id="1122622.GCA_000421185_00123"/>
<dbReference type="InterPro" id="IPR001457">
    <property type="entry name" value="NADH_UbQ/plastoQ_OxRdtase_su6"/>
</dbReference>
<feature type="compositionally biased region" description="Low complexity" evidence="2">
    <location>
        <begin position="261"/>
        <end position="281"/>
    </location>
</feature>
<accession>A0A285VPF5</accession>
<comment type="function">
    <text evidence="1">NDH-1 shuttles electrons from NADH, via FMN and iron-sulfur (Fe-S) centers, to quinones in the respiratory chain. Couples the redox reaction to proton translocation (for every two electrons transferred, four hydrogen ions are translocated across the cytoplasmic membrane), and thus conserves the redox energy in a proton gradient.</text>
</comment>
<feature type="transmembrane region" description="Helical" evidence="1">
    <location>
        <begin position="40"/>
        <end position="57"/>
    </location>
</feature>
<dbReference type="EMBL" id="OBQK01000006">
    <property type="protein sequence ID" value="SOC55935.1"/>
    <property type="molecule type" value="Genomic_DNA"/>
</dbReference>
<comment type="similarity">
    <text evidence="1">Belongs to the complex I subunit 6 family.</text>
</comment>
<dbReference type="NCBIfam" id="NF005165">
    <property type="entry name" value="PRK06638.1-5"/>
    <property type="match status" value="1"/>
</dbReference>